<name>A0A4S3JI20_9EURO</name>
<protein>
    <submittedName>
        <fullName evidence="1">Uncharacterized protein</fullName>
    </submittedName>
</protein>
<organism evidence="1 2">
    <name type="scientific">Aspergillus tanneri</name>
    <dbReference type="NCBI Taxonomy" id="1220188"/>
    <lineage>
        <taxon>Eukaryota</taxon>
        <taxon>Fungi</taxon>
        <taxon>Dikarya</taxon>
        <taxon>Ascomycota</taxon>
        <taxon>Pezizomycotina</taxon>
        <taxon>Eurotiomycetes</taxon>
        <taxon>Eurotiomycetidae</taxon>
        <taxon>Eurotiales</taxon>
        <taxon>Aspergillaceae</taxon>
        <taxon>Aspergillus</taxon>
        <taxon>Aspergillus subgen. Circumdati</taxon>
    </lineage>
</organism>
<proteinExistence type="predicted"/>
<dbReference type="Proteomes" id="UP000308092">
    <property type="component" value="Unassembled WGS sequence"/>
</dbReference>
<keyword evidence="2" id="KW-1185">Reference proteome</keyword>
<gene>
    <name evidence="1" type="ORF">EYZ11_005382</name>
</gene>
<dbReference type="EMBL" id="SOSA01000171">
    <property type="protein sequence ID" value="THC95139.1"/>
    <property type="molecule type" value="Genomic_DNA"/>
</dbReference>
<dbReference type="AlphaFoldDB" id="A0A4S3JI20"/>
<evidence type="ECO:0000313" key="1">
    <source>
        <dbReference type="EMBL" id="THC95139.1"/>
    </source>
</evidence>
<sequence>MPRIRLSALNKIKNATGLGGSGQ</sequence>
<reference evidence="1 2" key="1">
    <citation type="submission" date="2019-03" db="EMBL/GenBank/DDBJ databases">
        <title>The genome sequence of a newly discovered highly antifungal drug resistant Aspergillus species, Aspergillus tanneri NIH 1004.</title>
        <authorList>
            <person name="Mounaud S."/>
            <person name="Singh I."/>
            <person name="Joardar V."/>
            <person name="Pakala S."/>
            <person name="Pakala S."/>
            <person name="Venepally P."/>
            <person name="Hoover J."/>
            <person name="Nierman W."/>
            <person name="Chung J."/>
            <person name="Losada L."/>
        </authorList>
    </citation>
    <scope>NUCLEOTIDE SEQUENCE [LARGE SCALE GENOMIC DNA]</scope>
    <source>
        <strain evidence="1 2">NIH1004</strain>
    </source>
</reference>
<comment type="caution">
    <text evidence="1">The sequence shown here is derived from an EMBL/GenBank/DDBJ whole genome shotgun (WGS) entry which is preliminary data.</text>
</comment>
<evidence type="ECO:0000313" key="2">
    <source>
        <dbReference type="Proteomes" id="UP000308092"/>
    </source>
</evidence>
<dbReference type="VEuPathDB" id="FungiDB:EYZ11_005382"/>
<accession>A0A4S3JI20</accession>